<evidence type="ECO:0000313" key="9">
    <source>
        <dbReference type="Proteomes" id="UP000234914"/>
    </source>
</evidence>
<reference evidence="8 9" key="1">
    <citation type="submission" date="2017-12" db="EMBL/GenBank/DDBJ databases">
        <title>Phylogenetic diversity of female urinary microbiome.</title>
        <authorList>
            <person name="Thomas-White K."/>
            <person name="Wolfe A.J."/>
        </authorList>
    </citation>
    <scope>NUCLEOTIDE SEQUENCE [LARGE SCALE GENOMIC DNA]</scope>
    <source>
        <strain evidence="8 9">UMB0416</strain>
    </source>
</reference>
<dbReference type="GO" id="GO:0016787">
    <property type="term" value="F:hydrolase activity"/>
    <property type="evidence" value="ECO:0007669"/>
    <property type="project" value="UniProtKB-KW"/>
</dbReference>
<accession>A0A2I1REY7</accession>
<dbReference type="EMBL" id="PKJS01000031">
    <property type="protein sequence ID" value="PKZ67685.1"/>
    <property type="molecule type" value="Genomic_DNA"/>
</dbReference>
<keyword evidence="1" id="KW-0547">Nucleotide-binding</keyword>
<organism evidence="8 9">
    <name type="scientific">Faucicola osloensis</name>
    <name type="common">Moraxella osloensis</name>
    <dbReference type="NCBI Taxonomy" id="34062"/>
    <lineage>
        <taxon>Bacteria</taxon>
        <taxon>Pseudomonadati</taxon>
        <taxon>Pseudomonadota</taxon>
        <taxon>Gammaproteobacteria</taxon>
        <taxon>Moraxellales</taxon>
        <taxon>Moraxellaceae</taxon>
        <taxon>Faucicola</taxon>
    </lineage>
</organism>
<evidence type="ECO:0000256" key="3">
    <source>
        <dbReference type="ARBA" id="ARBA00022806"/>
    </source>
</evidence>
<evidence type="ECO:0000256" key="1">
    <source>
        <dbReference type="ARBA" id="ARBA00022741"/>
    </source>
</evidence>
<keyword evidence="2" id="KW-0378">Hydrolase</keyword>
<proteinExistence type="predicted"/>
<dbReference type="InterPro" id="IPR014017">
    <property type="entry name" value="DNA_helicase_UvrD-like_C"/>
</dbReference>
<comment type="caution">
    <text evidence="8">The sequence shown here is derived from an EMBL/GenBank/DDBJ whole genome shotgun (WGS) entry which is preliminary data.</text>
</comment>
<dbReference type="Pfam" id="PF13245">
    <property type="entry name" value="AAA_19"/>
    <property type="match status" value="1"/>
</dbReference>
<dbReference type="Proteomes" id="UP000234914">
    <property type="component" value="Unassembled WGS sequence"/>
</dbReference>
<feature type="domain" description="Resolvase HTH" evidence="6">
    <location>
        <begin position="594"/>
        <end position="636"/>
    </location>
</feature>
<evidence type="ECO:0000256" key="2">
    <source>
        <dbReference type="ARBA" id="ARBA00022801"/>
    </source>
</evidence>
<dbReference type="Pfam" id="PF02796">
    <property type="entry name" value="HTH_7"/>
    <property type="match status" value="1"/>
</dbReference>
<dbReference type="Gene3D" id="1.10.10.60">
    <property type="entry name" value="Homeodomain-like"/>
    <property type="match status" value="1"/>
</dbReference>
<feature type="region of interest" description="Disordered" evidence="5">
    <location>
        <begin position="533"/>
        <end position="574"/>
    </location>
</feature>
<dbReference type="InterPro" id="IPR027417">
    <property type="entry name" value="P-loop_NTPase"/>
</dbReference>
<dbReference type="Gene3D" id="3.40.50.300">
    <property type="entry name" value="P-loop containing nucleotide triphosphate hydrolases"/>
    <property type="match status" value="2"/>
</dbReference>
<dbReference type="GO" id="GO:0043138">
    <property type="term" value="F:3'-5' DNA helicase activity"/>
    <property type="evidence" value="ECO:0007669"/>
    <property type="project" value="TreeGrafter"/>
</dbReference>
<keyword evidence="4" id="KW-0067">ATP-binding</keyword>
<dbReference type="SUPFAM" id="SSF52540">
    <property type="entry name" value="P-loop containing nucleoside triphosphate hydrolases"/>
    <property type="match status" value="1"/>
</dbReference>
<evidence type="ECO:0000256" key="4">
    <source>
        <dbReference type="ARBA" id="ARBA00022840"/>
    </source>
</evidence>
<dbReference type="GO" id="GO:0005524">
    <property type="term" value="F:ATP binding"/>
    <property type="evidence" value="ECO:0007669"/>
    <property type="project" value="UniProtKB-KW"/>
</dbReference>
<evidence type="ECO:0000259" key="7">
    <source>
        <dbReference type="Pfam" id="PF13361"/>
    </source>
</evidence>
<dbReference type="Pfam" id="PF13361">
    <property type="entry name" value="UvrD_C"/>
    <property type="match status" value="1"/>
</dbReference>
<dbReference type="RefSeq" id="WP_101965277.1">
    <property type="nucleotide sequence ID" value="NZ_PKJS01000031.1"/>
</dbReference>
<dbReference type="GO" id="GO:0000725">
    <property type="term" value="P:recombinational repair"/>
    <property type="evidence" value="ECO:0007669"/>
    <property type="project" value="TreeGrafter"/>
</dbReference>
<dbReference type="GO" id="GO:0000150">
    <property type="term" value="F:DNA strand exchange activity"/>
    <property type="evidence" value="ECO:0007669"/>
    <property type="project" value="InterPro"/>
</dbReference>
<keyword evidence="3" id="KW-0347">Helicase</keyword>
<dbReference type="InterPro" id="IPR000212">
    <property type="entry name" value="DNA_helicase_UvrD/REP"/>
</dbReference>
<evidence type="ECO:0000313" key="8">
    <source>
        <dbReference type="EMBL" id="PKZ67685.1"/>
    </source>
</evidence>
<dbReference type="PANTHER" id="PTHR11070">
    <property type="entry name" value="UVRD / RECB / PCRA DNA HELICASE FAMILY MEMBER"/>
    <property type="match status" value="1"/>
</dbReference>
<gene>
    <name evidence="8" type="ORF">CYJ96_12510</name>
</gene>
<dbReference type="GO" id="GO:0003677">
    <property type="term" value="F:DNA binding"/>
    <property type="evidence" value="ECO:0007669"/>
    <property type="project" value="InterPro"/>
</dbReference>
<dbReference type="AlphaFoldDB" id="A0A2I1REY7"/>
<feature type="domain" description="UvrD-like helicase C-terminal" evidence="7">
    <location>
        <begin position="397"/>
        <end position="505"/>
    </location>
</feature>
<evidence type="ECO:0000259" key="6">
    <source>
        <dbReference type="Pfam" id="PF02796"/>
    </source>
</evidence>
<dbReference type="InterPro" id="IPR006120">
    <property type="entry name" value="Resolvase_HTH_dom"/>
</dbReference>
<protein>
    <submittedName>
        <fullName evidence="8">Uncharacterized protein</fullName>
    </submittedName>
</protein>
<evidence type="ECO:0000256" key="5">
    <source>
        <dbReference type="SAM" id="MobiDB-lite"/>
    </source>
</evidence>
<name>A0A2I1REY7_FAUOS</name>
<sequence length="640" mass="72846">MTFSPTNEQLKAIELSAQPQNTRLKMLAYAGAGKTSTIALIANRLGQYGLKGVYLAFNKAIAEEAGRKMPRNTTARTFHSLAFGNVDKRITAKLSQGQGLYANNFTSWSRYYGTTNVTGDTTKHRPNGTTNHVEQVDAGKRFKIIRRAIEIFLRSDSEAPEEWHLDYAIDSSLNMKVCDEHKQHLVKEFMPLLNNLWYDFQQPNGNFKITHDVYLKIYALSNPKINYDFILFDESQDTDKLMLGILKQQTNRIIFVGDPFQQIYEWRGAVDAMAQFEGVETYLTQSFRFGQAIATVANGLLRYLRAEKPLIGAGQQGFVDTQNCYPSDINAILCRTNAGAIGIALDYNQRHPNRKLYLELSGSPQEMLDLLKAINDFEENPQAGRYHEILANFNDFIELKDYCEQFPNDQNISGVFRLYMKYGYQYLSRTIEAFRNNEQRHDVVITTVHKAKGREWDNVLLADDFEGRSYSANTLSKVKINGDPEARLLYVAITRAKRGLYGAYIEPLIKFLSRYSFDKPLPIDNQEISDLVEENEQEEGDQLTPAKEAKTEATATPNDTNKRKYTPRSKEAEQRRLEACREGHKIAVELGIVGRPKALEDDSQAIELIKKGELSLPKIAKQLGVSLSTIKRIKQAQKYK</sequence>
<dbReference type="PANTHER" id="PTHR11070:SF30">
    <property type="entry name" value="F-BOX DNA HELICASE 1"/>
    <property type="match status" value="1"/>
</dbReference>